<dbReference type="AlphaFoldDB" id="A0A327N212"/>
<name>A0A327N212_PSEFL</name>
<reference evidence="1 2" key="1">
    <citation type="submission" date="2018-06" db="EMBL/GenBank/DDBJ databases">
        <authorList>
            <person name="Zhirakovskaya E."/>
        </authorList>
    </citation>
    <scope>NUCLEOTIDE SEQUENCE [LARGE SCALE GENOMIC DNA]</scope>
    <source>
        <strain evidence="1 2">LY3</strain>
    </source>
</reference>
<evidence type="ECO:0000313" key="2">
    <source>
        <dbReference type="Proteomes" id="UP000249493"/>
    </source>
</evidence>
<organism evidence="1 2">
    <name type="scientific">Pseudomonas fluorescens</name>
    <dbReference type="NCBI Taxonomy" id="294"/>
    <lineage>
        <taxon>Bacteria</taxon>
        <taxon>Pseudomonadati</taxon>
        <taxon>Pseudomonadota</taxon>
        <taxon>Gammaproteobacteria</taxon>
        <taxon>Pseudomonadales</taxon>
        <taxon>Pseudomonadaceae</taxon>
        <taxon>Pseudomonas</taxon>
    </lineage>
</organism>
<dbReference type="EMBL" id="QLIN01000007">
    <property type="protein sequence ID" value="RAI68194.1"/>
    <property type="molecule type" value="Genomic_DNA"/>
</dbReference>
<dbReference type="Proteomes" id="UP000249493">
    <property type="component" value="Unassembled WGS sequence"/>
</dbReference>
<gene>
    <name evidence="1" type="ORF">DOZ80_17495</name>
</gene>
<accession>A0A327N212</accession>
<proteinExistence type="predicted"/>
<protein>
    <submittedName>
        <fullName evidence="1">Uncharacterized protein</fullName>
    </submittedName>
</protein>
<evidence type="ECO:0000313" key="1">
    <source>
        <dbReference type="EMBL" id="RAI68194.1"/>
    </source>
</evidence>
<comment type="caution">
    <text evidence="1">The sequence shown here is derived from an EMBL/GenBank/DDBJ whole genome shotgun (WGS) entry which is preliminary data.</text>
</comment>
<sequence length="74" mass="7749">MDVNDSAPCLNARVVRRFFASKLAPTEGRSSCSPTNNNQNGELAHAAFSCRATRPCVRPGRANGRESAISAGAG</sequence>